<evidence type="ECO:0000256" key="3">
    <source>
        <dbReference type="ARBA" id="ARBA00022801"/>
    </source>
</evidence>
<dbReference type="InterPro" id="IPR032466">
    <property type="entry name" value="Metal_Hydrolase"/>
</dbReference>
<dbReference type="Pfam" id="PF01026">
    <property type="entry name" value="TatD_DNase"/>
    <property type="match status" value="1"/>
</dbReference>
<dbReference type="OrthoDB" id="9810005at2"/>
<proteinExistence type="inferred from homology"/>
<feature type="binding site" evidence="4">
    <location>
        <position position="21"/>
    </location>
    <ligand>
        <name>a divalent metal cation</name>
        <dbReference type="ChEBI" id="CHEBI:60240"/>
        <label>1</label>
    </ligand>
</feature>
<evidence type="ECO:0000256" key="4">
    <source>
        <dbReference type="PIRSR" id="PIRSR005902-1"/>
    </source>
</evidence>
<dbReference type="InterPro" id="IPR018228">
    <property type="entry name" value="DNase_TatD-rel_CS"/>
</dbReference>
<dbReference type="InterPro" id="IPR015991">
    <property type="entry name" value="TatD/YcfH-like"/>
</dbReference>
<comment type="similarity">
    <text evidence="1">Belongs to the metallo-dependent hydrolases superfamily. TatD-type hydrolase family.</text>
</comment>
<dbReference type="GO" id="GO:0016788">
    <property type="term" value="F:hydrolase activity, acting on ester bonds"/>
    <property type="evidence" value="ECO:0007669"/>
    <property type="project" value="InterPro"/>
</dbReference>
<feature type="binding site" evidence="4">
    <location>
        <position position="23"/>
    </location>
    <ligand>
        <name>a divalent metal cation</name>
        <dbReference type="ChEBI" id="CHEBI:60240"/>
        <label>1</label>
    </ligand>
</feature>
<keyword evidence="6" id="KW-1185">Reference proteome</keyword>
<reference evidence="5 6" key="1">
    <citation type="submission" date="2018-03" db="EMBL/GenBank/DDBJ databases">
        <title>Draft Genome Sequences of the Obligatory Marine Myxobacteria Enhygromyxa salina SWB005.</title>
        <authorList>
            <person name="Poehlein A."/>
            <person name="Moghaddam J.A."/>
            <person name="Harms H."/>
            <person name="Alanjari M."/>
            <person name="Koenig G.M."/>
            <person name="Daniel R."/>
            <person name="Schaeberle T.F."/>
        </authorList>
    </citation>
    <scope>NUCLEOTIDE SEQUENCE [LARGE SCALE GENOMIC DNA]</scope>
    <source>
        <strain evidence="5 6">SWB005</strain>
    </source>
</reference>
<dbReference type="SUPFAM" id="SSF51556">
    <property type="entry name" value="Metallo-dependent hydrolases"/>
    <property type="match status" value="1"/>
</dbReference>
<dbReference type="GO" id="GO:0046872">
    <property type="term" value="F:metal ion binding"/>
    <property type="evidence" value="ECO:0007669"/>
    <property type="project" value="UniProtKB-KW"/>
</dbReference>
<evidence type="ECO:0000256" key="2">
    <source>
        <dbReference type="ARBA" id="ARBA00022723"/>
    </source>
</evidence>
<keyword evidence="2 4" id="KW-0479">Metal-binding</keyword>
<feature type="binding site" evidence="4">
    <location>
        <position position="107"/>
    </location>
    <ligand>
        <name>a divalent metal cation</name>
        <dbReference type="ChEBI" id="CHEBI:60240"/>
        <label>1</label>
    </ligand>
</feature>
<dbReference type="PIRSF" id="PIRSF005902">
    <property type="entry name" value="DNase_TatD"/>
    <property type="match status" value="1"/>
</dbReference>
<dbReference type="InterPro" id="IPR001130">
    <property type="entry name" value="TatD-like"/>
</dbReference>
<feature type="binding site" evidence="4">
    <location>
        <position position="143"/>
    </location>
    <ligand>
        <name>a divalent metal cation</name>
        <dbReference type="ChEBI" id="CHEBI:60240"/>
        <label>2</label>
    </ligand>
</feature>
<organism evidence="5 6">
    <name type="scientific">Enhygromyxa salina</name>
    <dbReference type="NCBI Taxonomy" id="215803"/>
    <lineage>
        <taxon>Bacteria</taxon>
        <taxon>Pseudomonadati</taxon>
        <taxon>Myxococcota</taxon>
        <taxon>Polyangia</taxon>
        <taxon>Nannocystales</taxon>
        <taxon>Nannocystaceae</taxon>
        <taxon>Enhygromyxa</taxon>
    </lineage>
</organism>
<dbReference type="GO" id="GO:0004536">
    <property type="term" value="F:DNA nuclease activity"/>
    <property type="evidence" value="ECO:0007669"/>
    <property type="project" value="InterPro"/>
</dbReference>
<dbReference type="FunFam" id="3.20.20.140:FF:000005">
    <property type="entry name" value="TatD family hydrolase"/>
    <property type="match status" value="1"/>
</dbReference>
<evidence type="ECO:0000256" key="1">
    <source>
        <dbReference type="ARBA" id="ARBA00009275"/>
    </source>
</evidence>
<dbReference type="Gene3D" id="3.20.20.140">
    <property type="entry name" value="Metal-dependent hydrolases"/>
    <property type="match status" value="1"/>
</dbReference>
<sequence>MAKSKKARPLPPLVPGLIDSHCHLDYEPMSSDITGTLARARAAGVEQCVHIGCSPETMAPAVELAQAHADVFASVGIHPHEAHHLDDALLGQIEQLARAEQVVAIGETGLDYHYDFSPRAGQLVAFGRQIELAKALDMPLVLHIRDAHADAWAVLAEHPPRDNPGVVHCFTGTAAEAERWLELGWHISFSGIATFKKAEELRRAAALVPTERIMLETDAPYLAPEPLRGRKNEPANVAFTCVALAGLRGQAPAELAARAAANTRALFRLPPPAPPSP</sequence>
<keyword evidence="3 5" id="KW-0378">Hydrolase</keyword>
<dbReference type="PANTHER" id="PTHR46124:SF2">
    <property type="entry name" value="D-AMINOACYL-TRNA DEACYLASE"/>
    <property type="match status" value="1"/>
</dbReference>
<dbReference type="EMBL" id="PVNK01000013">
    <property type="protein sequence ID" value="PRQ05453.1"/>
    <property type="molecule type" value="Genomic_DNA"/>
</dbReference>
<evidence type="ECO:0000313" key="5">
    <source>
        <dbReference type="EMBL" id="PRQ05453.1"/>
    </source>
</evidence>
<comment type="caution">
    <text evidence="5">The sequence shown here is derived from an EMBL/GenBank/DDBJ whole genome shotgun (WGS) entry which is preliminary data.</text>
</comment>
<dbReference type="EC" id="3.1.21.-" evidence="5"/>
<gene>
    <name evidence="5" type="primary">ycfH_1</name>
    <name evidence="5" type="ORF">ENSA5_02740</name>
</gene>
<dbReference type="AlphaFoldDB" id="A0A2S9YK36"/>
<feature type="binding site" evidence="4">
    <location>
        <position position="218"/>
    </location>
    <ligand>
        <name>a divalent metal cation</name>
        <dbReference type="ChEBI" id="CHEBI:60240"/>
        <label>1</label>
    </ligand>
</feature>
<dbReference type="PROSITE" id="PS01091">
    <property type="entry name" value="TATD_3"/>
    <property type="match status" value="1"/>
</dbReference>
<dbReference type="PROSITE" id="PS01137">
    <property type="entry name" value="TATD_1"/>
    <property type="match status" value="1"/>
</dbReference>
<name>A0A2S9YK36_9BACT</name>
<protein>
    <submittedName>
        <fullName evidence="5">Putative deoxyribonuclease YcfH</fullName>
        <ecNumber evidence="5">3.1.21.-</ecNumber>
    </submittedName>
</protein>
<dbReference type="PANTHER" id="PTHR46124">
    <property type="entry name" value="D-AMINOACYL-TRNA DEACYLASE"/>
    <property type="match status" value="1"/>
</dbReference>
<accession>A0A2S9YK36</accession>
<dbReference type="RefSeq" id="WP_106389752.1">
    <property type="nucleotide sequence ID" value="NZ_PVNK01000013.1"/>
</dbReference>
<dbReference type="Proteomes" id="UP000237968">
    <property type="component" value="Unassembled WGS sequence"/>
</dbReference>
<dbReference type="NCBIfam" id="TIGR00010">
    <property type="entry name" value="YchF/TatD family DNA exonuclease"/>
    <property type="match status" value="1"/>
</dbReference>
<evidence type="ECO:0000313" key="6">
    <source>
        <dbReference type="Proteomes" id="UP000237968"/>
    </source>
</evidence>
<feature type="binding site" evidence="4">
    <location>
        <position position="168"/>
    </location>
    <ligand>
        <name>a divalent metal cation</name>
        <dbReference type="ChEBI" id="CHEBI:60240"/>
        <label>2</label>
    </ligand>
</feature>
<dbReference type="CDD" id="cd01310">
    <property type="entry name" value="TatD_DNAse"/>
    <property type="match status" value="1"/>
</dbReference>
<dbReference type="GO" id="GO:0005829">
    <property type="term" value="C:cytosol"/>
    <property type="evidence" value="ECO:0007669"/>
    <property type="project" value="TreeGrafter"/>
</dbReference>